<feature type="domain" description="GerMN" evidence="2">
    <location>
        <begin position="101"/>
        <end position="191"/>
    </location>
</feature>
<keyword evidence="4" id="KW-1185">Reference proteome</keyword>
<sequence>MSDTQEAVKHNSSAGFSRLLVIWGITLVLVAVGLGATLYLIEKSKQSVVPTAPPPLPIAANPSDIPPPPQEVNLFLLNTTALTLVPVKTERRLHAELTKRLSQIVTALIQETPPNFRNTIPRGTVLNEAYIDSQQTAYLDFSSHLTDGHIGGTTAELLTITAILKTVFDAFPDEIEQVQILVDGEEVKTLVGHLNLSQPLHLFE</sequence>
<reference evidence="3" key="1">
    <citation type="submission" date="2023-03" db="EMBL/GenBank/DDBJ databases">
        <authorList>
            <person name="Steffen K."/>
            <person name="Cardenas P."/>
        </authorList>
    </citation>
    <scope>NUCLEOTIDE SEQUENCE</scope>
</reference>
<evidence type="ECO:0000256" key="1">
    <source>
        <dbReference type="SAM" id="Phobius"/>
    </source>
</evidence>
<dbReference type="AlphaFoldDB" id="A0AA35T0G9"/>
<protein>
    <recommendedName>
        <fullName evidence="2">GerMN domain-containing protein</fullName>
    </recommendedName>
</protein>
<feature type="transmembrane region" description="Helical" evidence="1">
    <location>
        <begin position="20"/>
        <end position="41"/>
    </location>
</feature>
<dbReference type="SMART" id="SM00909">
    <property type="entry name" value="Germane"/>
    <property type="match status" value="1"/>
</dbReference>
<proteinExistence type="predicted"/>
<keyword evidence="1" id="KW-0472">Membrane</keyword>
<dbReference type="EMBL" id="CASHTH010003044">
    <property type="protein sequence ID" value="CAI8039510.1"/>
    <property type="molecule type" value="Genomic_DNA"/>
</dbReference>
<dbReference type="InterPro" id="IPR019606">
    <property type="entry name" value="GerMN"/>
</dbReference>
<comment type="caution">
    <text evidence="3">The sequence shown here is derived from an EMBL/GenBank/DDBJ whole genome shotgun (WGS) entry which is preliminary data.</text>
</comment>
<organism evidence="3 4">
    <name type="scientific">Geodia barretti</name>
    <name type="common">Barrett's horny sponge</name>
    <dbReference type="NCBI Taxonomy" id="519541"/>
    <lineage>
        <taxon>Eukaryota</taxon>
        <taxon>Metazoa</taxon>
        <taxon>Porifera</taxon>
        <taxon>Demospongiae</taxon>
        <taxon>Heteroscleromorpha</taxon>
        <taxon>Tetractinellida</taxon>
        <taxon>Astrophorina</taxon>
        <taxon>Geodiidae</taxon>
        <taxon>Geodia</taxon>
    </lineage>
</organism>
<gene>
    <name evidence="3" type="ORF">GBAR_LOCUS21975</name>
</gene>
<keyword evidence="1" id="KW-0812">Transmembrane</keyword>
<keyword evidence="1" id="KW-1133">Transmembrane helix</keyword>
<dbReference type="Pfam" id="PF10646">
    <property type="entry name" value="Germane"/>
    <property type="match status" value="1"/>
</dbReference>
<name>A0AA35T0G9_GEOBA</name>
<dbReference type="Proteomes" id="UP001174909">
    <property type="component" value="Unassembled WGS sequence"/>
</dbReference>
<evidence type="ECO:0000313" key="3">
    <source>
        <dbReference type="EMBL" id="CAI8039510.1"/>
    </source>
</evidence>
<evidence type="ECO:0000313" key="4">
    <source>
        <dbReference type="Proteomes" id="UP001174909"/>
    </source>
</evidence>
<accession>A0AA35T0G9</accession>
<evidence type="ECO:0000259" key="2">
    <source>
        <dbReference type="SMART" id="SM00909"/>
    </source>
</evidence>